<sequence length="171" mass="18378">MRYAETQFPDWRICALMLVALAGLLVWRRAPRLPAWTAMVLLVAGFFECRLATRVDEQAVRVEFGWVPVYSRTIPLADIVSVGTAPGSAPASSFSSPLAQSPAAGAWGWGVRRDRDGTFAMTIRGSQGVVLTLRDGSRLRIGSQEPGALEQALRHVLPTAGPSARCPASAC</sequence>
<protein>
    <recommendedName>
        <fullName evidence="4">Bacterial Pleckstrin homology domain-containing protein</fullName>
    </recommendedName>
</protein>
<proteinExistence type="predicted"/>
<evidence type="ECO:0008006" key="4">
    <source>
        <dbReference type="Google" id="ProtNLM"/>
    </source>
</evidence>
<dbReference type="AlphaFoldDB" id="A0A6S7C2J3"/>
<dbReference type="EMBL" id="CADIKM010000003">
    <property type="protein sequence ID" value="CAB3779548.1"/>
    <property type="molecule type" value="Genomic_DNA"/>
</dbReference>
<evidence type="ECO:0000313" key="3">
    <source>
        <dbReference type="Proteomes" id="UP000494115"/>
    </source>
</evidence>
<accession>A0A6S7C2J3</accession>
<evidence type="ECO:0000256" key="1">
    <source>
        <dbReference type="SAM" id="Phobius"/>
    </source>
</evidence>
<name>A0A6S7C2J3_9BURK</name>
<reference evidence="2 3" key="1">
    <citation type="submission" date="2020-04" db="EMBL/GenBank/DDBJ databases">
        <authorList>
            <person name="De Canck E."/>
        </authorList>
    </citation>
    <scope>NUCLEOTIDE SEQUENCE [LARGE SCALE GENOMIC DNA]</scope>
    <source>
        <strain evidence="2 3">LMG 28138</strain>
    </source>
</reference>
<keyword evidence="3" id="KW-1185">Reference proteome</keyword>
<keyword evidence="1" id="KW-0812">Transmembrane</keyword>
<evidence type="ECO:0000313" key="2">
    <source>
        <dbReference type="EMBL" id="CAB3779548.1"/>
    </source>
</evidence>
<dbReference type="Proteomes" id="UP000494115">
    <property type="component" value="Unassembled WGS sequence"/>
</dbReference>
<keyword evidence="1" id="KW-0472">Membrane</keyword>
<gene>
    <name evidence="2" type="ORF">LMG28138_00843</name>
</gene>
<keyword evidence="1" id="KW-1133">Transmembrane helix</keyword>
<organism evidence="2 3">
    <name type="scientific">Pararobbsia alpina</name>
    <dbReference type="NCBI Taxonomy" id="621374"/>
    <lineage>
        <taxon>Bacteria</taxon>
        <taxon>Pseudomonadati</taxon>
        <taxon>Pseudomonadota</taxon>
        <taxon>Betaproteobacteria</taxon>
        <taxon>Burkholderiales</taxon>
        <taxon>Burkholderiaceae</taxon>
        <taxon>Pararobbsia</taxon>
    </lineage>
</organism>
<feature type="transmembrane region" description="Helical" evidence="1">
    <location>
        <begin position="9"/>
        <end position="27"/>
    </location>
</feature>
<dbReference type="RefSeq" id="WP_175103396.1">
    <property type="nucleotide sequence ID" value="NZ_CADIKM010000003.1"/>
</dbReference>